<accession>A0A0F9IDD0</accession>
<evidence type="ECO:0000313" key="2">
    <source>
        <dbReference type="EMBL" id="KKM25621.1"/>
    </source>
</evidence>
<protein>
    <submittedName>
        <fullName evidence="2">Uncharacterized protein</fullName>
    </submittedName>
</protein>
<proteinExistence type="predicted"/>
<feature type="compositionally biased region" description="Basic and acidic residues" evidence="1">
    <location>
        <begin position="139"/>
        <end position="150"/>
    </location>
</feature>
<dbReference type="AlphaFoldDB" id="A0A0F9IDD0"/>
<feature type="region of interest" description="Disordered" evidence="1">
    <location>
        <begin position="126"/>
        <end position="172"/>
    </location>
</feature>
<name>A0A0F9IDD0_9ZZZZ</name>
<comment type="caution">
    <text evidence="2">The sequence shown here is derived from an EMBL/GenBank/DDBJ whole genome shotgun (WGS) entry which is preliminary data.</text>
</comment>
<gene>
    <name evidence="2" type="ORF">LCGC14_1593170</name>
</gene>
<dbReference type="EMBL" id="LAZR01012679">
    <property type="protein sequence ID" value="KKM25621.1"/>
    <property type="molecule type" value="Genomic_DNA"/>
</dbReference>
<sequence length="172" mass="19473">MDQHKATIEDLAEKPQASVEATHVWLPPDAVEVPGWAKKKYPGSRFYWRGTTYAEEKGVGRWDVVEDEEKSLPKSQADRLGRAEDTRVKRGDLFLCHMPEGLAQSREEYLHTVNIREEQSSIARLAGAMQGDSVSELSDESKVEVEEEVVRVNLPSESEEPKKRGRPPKSKE</sequence>
<organism evidence="2">
    <name type="scientific">marine sediment metagenome</name>
    <dbReference type="NCBI Taxonomy" id="412755"/>
    <lineage>
        <taxon>unclassified sequences</taxon>
        <taxon>metagenomes</taxon>
        <taxon>ecological metagenomes</taxon>
    </lineage>
</organism>
<reference evidence="2" key="1">
    <citation type="journal article" date="2015" name="Nature">
        <title>Complex archaea that bridge the gap between prokaryotes and eukaryotes.</title>
        <authorList>
            <person name="Spang A."/>
            <person name="Saw J.H."/>
            <person name="Jorgensen S.L."/>
            <person name="Zaremba-Niedzwiedzka K."/>
            <person name="Martijn J."/>
            <person name="Lind A.E."/>
            <person name="van Eijk R."/>
            <person name="Schleper C."/>
            <person name="Guy L."/>
            <person name="Ettema T.J."/>
        </authorList>
    </citation>
    <scope>NUCLEOTIDE SEQUENCE</scope>
</reference>
<evidence type="ECO:0000256" key="1">
    <source>
        <dbReference type="SAM" id="MobiDB-lite"/>
    </source>
</evidence>
<feature type="compositionally biased region" description="Basic residues" evidence="1">
    <location>
        <begin position="163"/>
        <end position="172"/>
    </location>
</feature>